<evidence type="ECO:0000256" key="7">
    <source>
        <dbReference type="ARBA" id="ARBA00023136"/>
    </source>
</evidence>
<dbReference type="EMBL" id="VLKH01000004">
    <property type="protein sequence ID" value="TWH80539.1"/>
    <property type="molecule type" value="Genomic_DNA"/>
</dbReference>
<reference evidence="9 10" key="1">
    <citation type="submission" date="2019-07" db="EMBL/GenBank/DDBJ databases">
        <title>Genomic Encyclopedia of Type Strains, Phase I: the one thousand microbial genomes (KMG-I) project.</title>
        <authorList>
            <person name="Kyrpides N."/>
        </authorList>
    </citation>
    <scope>NUCLEOTIDE SEQUENCE [LARGE SCALE GENOMIC DNA]</scope>
    <source>
        <strain evidence="9 10">DSM 13558</strain>
    </source>
</reference>
<keyword evidence="7 8" id="KW-0472">Membrane</keyword>
<protein>
    <submittedName>
        <fullName evidence="9">Ribose ABC transporter membrane protein</fullName>
    </submittedName>
</protein>
<evidence type="ECO:0000256" key="1">
    <source>
        <dbReference type="ARBA" id="ARBA00004651"/>
    </source>
</evidence>
<dbReference type="PANTHER" id="PTHR32196:SF21">
    <property type="entry name" value="ABC TRANSPORTER PERMEASE PROTEIN YPHD-RELATED"/>
    <property type="match status" value="1"/>
</dbReference>
<evidence type="ECO:0000313" key="9">
    <source>
        <dbReference type="EMBL" id="TWH80539.1"/>
    </source>
</evidence>
<keyword evidence="5 8" id="KW-0812">Transmembrane</keyword>
<comment type="subcellular location">
    <subcellularLocation>
        <location evidence="1">Cell membrane</location>
        <topology evidence="1">Multi-pass membrane protein</topology>
    </subcellularLocation>
</comment>
<name>A0A562JBJ5_9FIRM</name>
<keyword evidence="4" id="KW-0997">Cell inner membrane</keyword>
<sequence length="315" mass="32756">MMNNFKKFLKNKPLIVLIATSVAIALLNPRFLSWSNILTVLRQTSINAVIATGMTFAILIGGIDLSVGSVLGLCGAIAATMVSSGTNVVLAVLTVLVLGTAIGYLNGTLITTGGLQPFIATLGTVTLLRGAILVFTQGRPISTGNTPSSEYFSEIGTGFLGPIPVPVYIMILVFIVAYYILNHTRIGRYIYATGSNEEATMYSGIKTARVKRFVYAVSGMMAALAGILLTARLGSAQPTAGAGYELDAIAAVVLGGTSMAGGIGTIGGTAIGALIIGVLNNALNLMKVSSYYQDVAKGIVILIAVLLDRKQKSSR</sequence>
<evidence type="ECO:0000256" key="3">
    <source>
        <dbReference type="ARBA" id="ARBA00022475"/>
    </source>
</evidence>
<dbReference type="Pfam" id="PF02653">
    <property type="entry name" value="BPD_transp_2"/>
    <property type="match status" value="1"/>
</dbReference>
<feature type="transmembrane region" description="Helical" evidence="8">
    <location>
        <begin position="117"/>
        <end position="136"/>
    </location>
</feature>
<evidence type="ECO:0000256" key="6">
    <source>
        <dbReference type="ARBA" id="ARBA00022989"/>
    </source>
</evidence>
<organism evidence="9 10">
    <name type="scientific">Sedimentibacter saalensis</name>
    <dbReference type="NCBI Taxonomy" id="130788"/>
    <lineage>
        <taxon>Bacteria</taxon>
        <taxon>Bacillati</taxon>
        <taxon>Bacillota</taxon>
        <taxon>Tissierellia</taxon>
        <taxon>Sedimentibacter</taxon>
    </lineage>
</organism>
<feature type="transmembrane region" description="Helical" evidence="8">
    <location>
        <begin position="213"/>
        <end position="234"/>
    </location>
</feature>
<accession>A0A562JBJ5</accession>
<evidence type="ECO:0000256" key="2">
    <source>
        <dbReference type="ARBA" id="ARBA00022448"/>
    </source>
</evidence>
<feature type="transmembrane region" description="Helical" evidence="8">
    <location>
        <begin position="246"/>
        <end position="279"/>
    </location>
</feature>
<keyword evidence="3" id="KW-1003">Cell membrane</keyword>
<feature type="transmembrane region" description="Helical" evidence="8">
    <location>
        <begin position="157"/>
        <end position="181"/>
    </location>
</feature>
<dbReference type="NCBIfam" id="NF007067">
    <property type="entry name" value="PRK09512.1"/>
    <property type="match status" value="1"/>
</dbReference>
<feature type="transmembrane region" description="Helical" evidence="8">
    <location>
        <begin position="86"/>
        <end position="105"/>
    </location>
</feature>
<dbReference type="Proteomes" id="UP000315343">
    <property type="component" value="Unassembled WGS sequence"/>
</dbReference>
<dbReference type="InterPro" id="IPR001851">
    <property type="entry name" value="ABC_transp_permease"/>
</dbReference>
<evidence type="ECO:0000313" key="10">
    <source>
        <dbReference type="Proteomes" id="UP000315343"/>
    </source>
</evidence>
<keyword evidence="2" id="KW-0813">Transport</keyword>
<gene>
    <name evidence="9" type="ORF">LY60_01801</name>
</gene>
<dbReference type="AlphaFoldDB" id="A0A562JBJ5"/>
<feature type="transmembrane region" description="Helical" evidence="8">
    <location>
        <begin position="45"/>
        <end position="74"/>
    </location>
</feature>
<dbReference type="GO" id="GO:0022857">
    <property type="term" value="F:transmembrane transporter activity"/>
    <property type="evidence" value="ECO:0007669"/>
    <property type="project" value="InterPro"/>
</dbReference>
<comment type="caution">
    <text evidence="9">The sequence shown here is derived from an EMBL/GenBank/DDBJ whole genome shotgun (WGS) entry which is preliminary data.</text>
</comment>
<proteinExistence type="predicted"/>
<evidence type="ECO:0000256" key="8">
    <source>
        <dbReference type="SAM" id="Phobius"/>
    </source>
</evidence>
<evidence type="ECO:0000256" key="5">
    <source>
        <dbReference type="ARBA" id="ARBA00022692"/>
    </source>
</evidence>
<keyword evidence="6 8" id="KW-1133">Transmembrane helix</keyword>
<dbReference type="RefSeq" id="WP_425347871.1">
    <property type="nucleotide sequence ID" value="NZ_JBCFAR010000002.1"/>
</dbReference>
<dbReference type="PANTHER" id="PTHR32196">
    <property type="entry name" value="ABC TRANSPORTER PERMEASE PROTEIN YPHD-RELATED-RELATED"/>
    <property type="match status" value="1"/>
</dbReference>
<keyword evidence="10" id="KW-1185">Reference proteome</keyword>
<dbReference type="CDD" id="cd06579">
    <property type="entry name" value="TM_PBP1_transp_AraH_like"/>
    <property type="match status" value="1"/>
</dbReference>
<dbReference type="GO" id="GO:0005886">
    <property type="term" value="C:plasma membrane"/>
    <property type="evidence" value="ECO:0007669"/>
    <property type="project" value="UniProtKB-SubCell"/>
</dbReference>
<evidence type="ECO:0000256" key="4">
    <source>
        <dbReference type="ARBA" id="ARBA00022519"/>
    </source>
</evidence>